<evidence type="ECO:0000313" key="1">
    <source>
        <dbReference type="EMBL" id="VTZ49326.1"/>
    </source>
</evidence>
<organism evidence="1 2">
    <name type="scientific">Methylocella tundrae</name>
    <dbReference type="NCBI Taxonomy" id="227605"/>
    <lineage>
        <taxon>Bacteria</taxon>
        <taxon>Pseudomonadati</taxon>
        <taxon>Pseudomonadota</taxon>
        <taxon>Alphaproteobacteria</taxon>
        <taxon>Hyphomicrobiales</taxon>
        <taxon>Beijerinckiaceae</taxon>
        <taxon>Methylocella</taxon>
    </lineage>
</organism>
<sequence length="56" mass="6001">MDQAIGFAARVGILPLDRGKLGVVGAEYFRRDVARAAAAIVNVEGVEELNQSPFLE</sequence>
<dbReference type="AlphaFoldDB" id="A0A8B6M3C8"/>
<gene>
    <name evidence="1" type="ORF">MPC4_150108</name>
</gene>
<proteinExistence type="predicted"/>
<name>A0A8B6M3C8_METTU</name>
<dbReference type="EMBL" id="CABFMQ020000057">
    <property type="protein sequence ID" value="VTZ49326.1"/>
    <property type="molecule type" value="Genomic_DNA"/>
</dbReference>
<dbReference type="Proteomes" id="UP000485880">
    <property type="component" value="Unassembled WGS sequence"/>
</dbReference>
<evidence type="ECO:0000313" key="2">
    <source>
        <dbReference type="Proteomes" id="UP000485880"/>
    </source>
</evidence>
<accession>A0A8B6M3C8</accession>
<protein>
    <submittedName>
        <fullName evidence="1">Uncharacterized protein</fullName>
    </submittedName>
</protein>
<comment type="caution">
    <text evidence="1">The sequence shown here is derived from an EMBL/GenBank/DDBJ whole genome shotgun (WGS) entry which is preliminary data.</text>
</comment>
<reference evidence="1 2" key="1">
    <citation type="submission" date="2019-05" db="EMBL/GenBank/DDBJ databases">
        <authorList>
            <person name="Farhan Ul Haque M."/>
        </authorList>
    </citation>
    <scope>NUCLEOTIDE SEQUENCE [LARGE SCALE GENOMIC DNA]</scope>
    <source>
        <strain evidence="1">2</strain>
    </source>
</reference>
<keyword evidence="2" id="KW-1185">Reference proteome</keyword>